<evidence type="ECO:0000259" key="7">
    <source>
        <dbReference type="PROSITE" id="PS50885"/>
    </source>
</evidence>
<dbReference type="Pfam" id="PF00015">
    <property type="entry name" value="MCPsignal"/>
    <property type="match status" value="1"/>
</dbReference>
<protein>
    <submittedName>
        <fullName evidence="8">Methyl-accepting chemotaxis protein</fullName>
    </submittedName>
</protein>
<keyword evidence="5" id="KW-0472">Membrane</keyword>
<evidence type="ECO:0000313" key="8">
    <source>
        <dbReference type="EMBL" id="GGJ69807.1"/>
    </source>
</evidence>
<evidence type="ECO:0000313" key="9">
    <source>
        <dbReference type="Proteomes" id="UP000635726"/>
    </source>
</evidence>
<dbReference type="PROSITE" id="PS50111">
    <property type="entry name" value="CHEMOTAXIS_TRANSDUC_2"/>
    <property type="match status" value="1"/>
</dbReference>
<evidence type="ECO:0000256" key="5">
    <source>
        <dbReference type="SAM" id="Phobius"/>
    </source>
</evidence>
<keyword evidence="1 3" id="KW-0807">Transducer</keyword>
<proteinExistence type="inferred from homology"/>
<comment type="similarity">
    <text evidence="2">Belongs to the methyl-accepting chemotaxis (MCP) protein family.</text>
</comment>
<dbReference type="PANTHER" id="PTHR32089">
    <property type="entry name" value="METHYL-ACCEPTING CHEMOTAXIS PROTEIN MCPB"/>
    <property type="match status" value="1"/>
</dbReference>
<dbReference type="EMBL" id="BMOE01000003">
    <property type="protein sequence ID" value="GGJ69807.1"/>
    <property type="molecule type" value="Genomic_DNA"/>
</dbReference>
<feature type="transmembrane region" description="Helical" evidence="5">
    <location>
        <begin position="36"/>
        <end position="56"/>
    </location>
</feature>
<feature type="transmembrane region" description="Helical" evidence="5">
    <location>
        <begin position="343"/>
        <end position="364"/>
    </location>
</feature>
<dbReference type="Proteomes" id="UP000635726">
    <property type="component" value="Unassembled WGS sequence"/>
</dbReference>
<dbReference type="SUPFAM" id="SSF58104">
    <property type="entry name" value="Methyl-accepting chemotaxis protein (MCP) signaling domain"/>
    <property type="match status" value="1"/>
</dbReference>
<evidence type="ECO:0000256" key="3">
    <source>
        <dbReference type="PROSITE-ProRule" id="PRU00284"/>
    </source>
</evidence>
<keyword evidence="5" id="KW-0812">Transmembrane</keyword>
<dbReference type="Pfam" id="PF00672">
    <property type="entry name" value="HAMP"/>
    <property type="match status" value="1"/>
</dbReference>
<dbReference type="Gene3D" id="6.10.340.10">
    <property type="match status" value="1"/>
</dbReference>
<evidence type="ECO:0000256" key="2">
    <source>
        <dbReference type="ARBA" id="ARBA00029447"/>
    </source>
</evidence>
<dbReference type="PROSITE" id="PS50885">
    <property type="entry name" value="HAMP"/>
    <property type="match status" value="2"/>
</dbReference>
<dbReference type="GO" id="GO:0007165">
    <property type="term" value="P:signal transduction"/>
    <property type="evidence" value="ECO:0007669"/>
    <property type="project" value="UniProtKB-KW"/>
</dbReference>
<evidence type="ECO:0000259" key="6">
    <source>
        <dbReference type="PROSITE" id="PS50111"/>
    </source>
</evidence>
<reference evidence="8" key="2">
    <citation type="submission" date="2020-09" db="EMBL/GenBank/DDBJ databases">
        <authorList>
            <person name="Sun Q."/>
            <person name="Ohkuma M."/>
        </authorList>
    </citation>
    <scope>NUCLEOTIDE SEQUENCE</scope>
    <source>
        <strain evidence="8">JCM 14371</strain>
    </source>
</reference>
<dbReference type="RefSeq" id="WP_229670830.1">
    <property type="nucleotide sequence ID" value="NZ_BMOE01000003.1"/>
</dbReference>
<dbReference type="InterPro" id="IPR003660">
    <property type="entry name" value="HAMP_dom"/>
</dbReference>
<keyword evidence="5" id="KW-1133">Transmembrane helix</keyword>
<reference evidence="8" key="1">
    <citation type="journal article" date="2014" name="Int. J. Syst. Evol. Microbiol.">
        <title>Complete genome sequence of Corynebacterium casei LMG S-19264T (=DSM 44701T), isolated from a smear-ripened cheese.</title>
        <authorList>
            <consortium name="US DOE Joint Genome Institute (JGI-PGF)"/>
            <person name="Walter F."/>
            <person name="Albersmeier A."/>
            <person name="Kalinowski J."/>
            <person name="Ruckert C."/>
        </authorList>
    </citation>
    <scope>NUCLEOTIDE SEQUENCE</scope>
    <source>
        <strain evidence="8">JCM 14371</strain>
    </source>
</reference>
<evidence type="ECO:0000256" key="4">
    <source>
        <dbReference type="SAM" id="Coils"/>
    </source>
</evidence>
<keyword evidence="4" id="KW-0175">Coiled coil</keyword>
<dbReference type="AlphaFoldDB" id="A0A917UN52"/>
<evidence type="ECO:0000256" key="1">
    <source>
        <dbReference type="ARBA" id="ARBA00023224"/>
    </source>
</evidence>
<dbReference type="InterPro" id="IPR004089">
    <property type="entry name" value="MCPsignal_dom"/>
</dbReference>
<dbReference type="CDD" id="cd06225">
    <property type="entry name" value="HAMP"/>
    <property type="match status" value="1"/>
</dbReference>
<dbReference type="GO" id="GO:0016020">
    <property type="term" value="C:membrane"/>
    <property type="evidence" value="ECO:0007669"/>
    <property type="project" value="InterPro"/>
</dbReference>
<dbReference type="SMART" id="SM00304">
    <property type="entry name" value="HAMP"/>
    <property type="match status" value="2"/>
</dbReference>
<dbReference type="SMART" id="SM00283">
    <property type="entry name" value="MA"/>
    <property type="match status" value="1"/>
</dbReference>
<comment type="caution">
    <text evidence="8">The sequence shown here is derived from an EMBL/GenBank/DDBJ whole genome shotgun (WGS) entry which is preliminary data.</text>
</comment>
<feature type="domain" description="HAMP" evidence="7">
    <location>
        <begin position="427"/>
        <end position="478"/>
    </location>
</feature>
<organism evidence="8 9">
    <name type="scientific">Deinococcus aquiradiocola</name>
    <dbReference type="NCBI Taxonomy" id="393059"/>
    <lineage>
        <taxon>Bacteria</taxon>
        <taxon>Thermotogati</taxon>
        <taxon>Deinococcota</taxon>
        <taxon>Deinococci</taxon>
        <taxon>Deinococcales</taxon>
        <taxon>Deinococcaceae</taxon>
        <taxon>Deinococcus</taxon>
    </lineage>
</organism>
<sequence length="757" mass="81059">MISKLDPTTDLRTTHETRIRRPGLSLLGRLSVGQKLALSAATFALPIVVIVSLLASEQQQALNFVRSEQRGAQYLPSLETVLKNMQLHRRASSKFLNGDAEQKATLTSLDAQIDQGIAQLESTNTGLGDEFQLGADIGALKTAWTRLKSQVSNQTITADKSTDAHTALLSENITQAFANVSHASQISLDPSVDGYYLGLLSTERLPDALPTIGVTRTLGSAAITAGTPLTEVQRTEYLNALDQAQGARHEVDEAVKYLLPALPQDVRAQYEAAYKQFDDNNAILLKTFEENILAPGGTTISAADFKKISDSSTSAQFDFFERTISLLGQRLTDREASETRQRLLSLGLSLLAVLLASALLFLIARAITRPLGQLADASTRLAGGDLNASVPVTTRDEVGTVSGAFNSAVAQLRENEVRNEQARVEAQQLQQNIGQFLDVTMDIAEGDLTKRGRVTEDVLGNVVDSINLMTEELGQVLRDVQRASNSVTGGSVDMLATTSDIQASAQLTANEAQQVARQVQQVIVQIRDMATSAQASADSARQALLASQQGQQAVAGTLEGMQNIRREVQGVAKRIKGLGDRSLEIQEIVDTISQIASQTNLLALNAAIEAAGAGEAGSRFAIVADEVRKLADNSAQATGRIANLIRTVQTEIQDVIVTVEDGTREVEQGYRIAGTAGERLREIGTLTQQSAQLAESISNATQAQVQGMEQVGGAVQEIASIADRSRSSVERGRVAAEQLQNLASQLNSGLARFRLPS</sequence>
<feature type="domain" description="Methyl-accepting transducer" evidence="6">
    <location>
        <begin position="483"/>
        <end position="719"/>
    </location>
</feature>
<feature type="domain" description="HAMP" evidence="7">
    <location>
        <begin position="365"/>
        <end position="417"/>
    </location>
</feature>
<keyword evidence="9" id="KW-1185">Reference proteome</keyword>
<accession>A0A917UN52</accession>
<dbReference type="Gene3D" id="1.10.287.950">
    <property type="entry name" value="Methyl-accepting chemotaxis protein"/>
    <property type="match status" value="1"/>
</dbReference>
<dbReference type="PANTHER" id="PTHR32089:SF114">
    <property type="entry name" value="METHYL-ACCEPTING CHEMOTAXIS PROTEIN MCPB"/>
    <property type="match status" value="1"/>
</dbReference>
<name>A0A917UN52_9DEIO</name>
<feature type="coiled-coil region" evidence="4">
    <location>
        <begin position="412"/>
        <end position="439"/>
    </location>
</feature>
<gene>
    <name evidence="8" type="ORF">GCM10008939_12760</name>
</gene>